<dbReference type="AlphaFoldDB" id="A0A8K0G2I2"/>
<dbReference type="Proteomes" id="UP000801492">
    <property type="component" value="Unassembled WGS sequence"/>
</dbReference>
<keyword evidence="3" id="KW-1185">Reference proteome</keyword>
<dbReference type="GO" id="GO:0006629">
    <property type="term" value="P:lipid metabolic process"/>
    <property type="evidence" value="ECO:0007669"/>
    <property type="project" value="InterPro"/>
</dbReference>
<dbReference type="SMART" id="SM00148">
    <property type="entry name" value="PLCXc"/>
    <property type="match status" value="1"/>
</dbReference>
<dbReference type="InterPro" id="IPR042158">
    <property type="entry name" value="PLCXD1/2/3"/>
</dbReference>
<dbReference type="EMBL" id="VTPC01090436">
    <property type="protein sequence ID" value="KAF2883348.1"/>
    <property type="molecule type" value="Genomic_DNA"/>
</dbReference>
<dbReference type="Gene3D" id="3.20.20.190">
    <property type="entry name" value="Phosphatidylinositol (PI) phosphodiesterase"/>
    <property type="match status" value="1"/>
</dbReference>
<proteinExistence type="predicted"/>
<dbReference type="SUPFAM" id="SSF51695">
    <property type="entry name" value="PLC-like phosphodiesterases"/>
    <property type="match status" value="1"/>
</dbReference>
<dbReference type="PANTHER" id="PTHR13593">
    <property type="match status" value="1"/>
</dbReference>
<sequence>MMEDLSKEIALSEDLENWMTNLPPKLRTIPLIYLAIPGSHDSMTSSITTSSKLAPDAENFLQQMKFLGPLLRFIMARWSKTQDYDMLEQLKAGIRYFDLRVATKKGSVYPYFVHGLYATEVVSVLNDLKKFLDSHPGEVVILDFNHFYALEKIDHNNFLRLLNATFNQKLTPYSHNMQHLTLEYFSKFRYQVIIVYRSDMARFQQPNLWPSASFPSPWPQTVSKRELITKLDEGIAGRPNNTSFISQFVLTPTNWFVTKHLFSTLRKQCAKPLTKVIQNWIQKQKVGVGGVNIIICDFIDINDYEFTKEIVSLNAKALFNEFMYNAPSLTPVDK</sequence>
<dbReference type="GO" id="GO:0008081">
    <property type="term" value="F:phosphoric diester hydrolase activity"/>
    <property type="evidence" value="ECO:0007669"/>
    <property type="project" value="InterPro"/>
</dbReference>
<protein>
    <recommendedName>
        <fullName evidence="1">Phosphatidylinositol-specific phospholipase C X domain-containing protein</fullName>
    </recommendedName>
</protein>
<feature type="domain" description="Phosphatidylinositol-specific phospholipase C X" evidence="1">
    <location>
        <begin position="25"/>
        <end position="197"/>
    </location>
</feature>
<organism evidence="2 3">
    <name type="scientific">Ignelater luminosus</name>
    <name type="common">Cucubano</name>
    <name type="synonym">Pyrophorus luminosus</name>
    <dbReference type="NCBI Taxonomy" id="2038154"/>
    <lineage>
        <taxon>Eukaryota</taxon>
        <taxon>Metazoa</taxon>
        <taxon>Ecdysozoa</taxon>
        <taxon>Arthropoda</taxon>
        <taxon>Hexapoda</taxon>
        <taxon>Insecta</taxon>
        <taxon>Pterygota</taxon>
        <taxon>Neoptera</taxon>
        <taxon>Endopterygota</taxon>
        <taxon>Coleoptera</taxon>
        <taxon>Polyphaga</taxon>
        <taxon>Elateriformia</taxon>
        <taxon>Elateroidea</taxon>
        <taxon>Elateridae</taxon>
        <taxon>Agrypninae</taxon>
        <taxon>Pyrophorini</taxon>
        <taxon>Ignelater</taxon>
    </lineage>
</organism>
<dbReference type="CDD" id="cd08616">
    <property type="entry name" value="PI-PLCXD1c"/>
    <property type="match status" value="1"/>
</dbReference>
<name>A0A8K0G2I2_IGNLU</name>
<gene>
    <name evidence="2" type="ORF">ILUMI_22850</name>
</gene>
<dbReference type="PANTHER" id="PTHR13593:SF113">
    <property type="entry name" value="SI:DKEY-266F7.9"/>
    <property type="match status" value="1"/>
</dbReference>
<dbReference type="InterPro" id="IPR051057">
    <property type="entry name" value="PI-PLC_domain"/>
</dbReference>
<dbReference type="OrthoDB" id="1046782at2759"/>
<evidence type="ECO:0000313" key="3">
    <source>
        <dbReference type="Proteomes" id="UP000801492"/>
    </source>
</evidence>
<dbReference type="Pfam" id="PF00388">
    <property type="entry name" value="PI-PLC-X"/>
    <property type="match status" value="1"/>
</dbReference>
<dbReference type="InterPro" id="IPR017946">
    <property type="entry name" value="PLC-like_Pdiesterase_TIM-brl"/>
</dbReference>
<dbReference type="PROSITE" id="PS50007">
    <property type="entry name" value="PIPLC_X_DOMAIN"/>
    <property type="match status" value="1"/>
</dbReference>
<evidence type="ECO:0000313" key="2">
    <source>
        <dbReference type="EMBL" id="KAF2883348.1"/>
    </source>
</evidence>
<accession>A0A8K0G2I2</accession>
<evidence type="ECO:0000259" key="1">
    <source>
        <dbReference type="SMART" id="SM00148"/>
    </source>
</evidence>
<dbReference type="InterPro" id="IPR000909">
    <property type="entry name" value="PLipase_C_PInositol-sp_X_dom"/>
</dbReference>
<comment type="caution">
    <text evidence="2">The sequence shown here is derived from an EMBL/GenBank/DDBJ whole genome shotgun (WGS) entry which is preliminary data.</text>
</comment>
<reference evidence="2" key="1">
    <citation type="submission" date="2019-08" db="EMBL/GenBank/DDBJ databases">
        <title>The genome of the North American firefly Photinus pyralis.</title>
        <authorList>
            <consortium name="Photinus pyralis genome working group"/>
            <person name="Fallon T.R."/>
            <person name="Sander Lower S.E."/>
            <person name="Weng J.-K."/>
        </authorList>
    </citation>
    <scope>NUCLEOTIDE SEQUENCE</scope>
    <source>
        <strain evidence="2">TRF0915ILg1</strain>
        <tissue evidence="2">Whole body</tissue>
    </source>
</reference>